<proteinExistence type="predicted"/>
<protein>
    <submittedName>
        <fullName evidence="1">Uncharacterized protein</fullName>
    </submittedName>
</protein>
<sequence>MSHGNAAFLVGVGLSGLRLSFRLGNGDTLRSAGFGFADSALAFLFGDFDTGLVDGFGGGAFSDGVDVSAFVGDVGDVDVQK</sequence>
<dbReference type="EMBL" id="VSSQ01088161">
    <property type="protein sequence ID" value="MPN34885.1"/>
    <property type="molecule type" value="Genomic_DNA"/>
</dbReference>
<gene>
    <name evidence="1" type="ORF">SDC9_182379</name>
</gene>
<accession>A0A645H7B0</accession>
<evidence type="ECO:0000313" key="1">
    <source>
        <dbReference type="EMBL" id="MPN34885.1"/>
    </source>
</evidence>
<dbReference type="AlphaFoldDB" id="A0A645H7B0"/>
<reference evidence="1" key="1">
    <citation type="submission" date="2019-08" db="EMBL/GenBank/DDBJ databases">
        <authorList>
            <person name="Kucharzyk K."/>
            <person name="Murdoch R.W."/>
            <person name="Higgins S."/>
            <person name="Loffler F."/>
        </authorList>
    </citation>
    <scope>NUCLEOTIDE SEQUENCE</scope>
</reference>
<comment type="caution">
    <text evidence="1">The sequence shown here is derived from an EMBL/GenBank/DDBJ whole genome shotgun (WGS) entry which is preliminary data.</text>
</comment>
<organism evidence="1">
    <name type="scientific">bioreactor metagenome</name>
    <dbReference type="NCBI Taxonomy" id="1076179"/>
    <lineage>
        <taxon>unclassified sequences</taxon>
        <taxon>metagenomes</taxon>
        <taxon>ecological metagenomes</taxon>
    </lineage>
</organism>
<name>A0A645H7B0_9ZZZZ</name>